<keyword evidence="1" id="KW-0812">Transmembrane</keyword>
<reference evidence="2" key="2">
    <citation type="submission" date="2021-04" db="EMBL/GenBank/DDBJ databases">
        <authorList>
            <person name="Gilroy R."/>
        </authorList>
    </citation>
    <scope>NUCLEOTIDE SEQUENCE</scope>
    <source>
        <strain evidence="2">ChiHjej8B7-3636</strain>
    </source>
</reference>
<evidence type="ECO:0008006" key="4">
    <source>
        <dbReference type="Google" id="ProtNLM"/>
    </source>
</evidence>
<reference evidence="2" key="1">
    <citation type="journal article" date="2021" name="PeerJ">
        <title>Extensive microbial diversity within the chicken gut microbiome revealed by metagenomics and culture.</title>
        <authorList>
            <person name="Gilroy R."/>
            <person name="Ravi A."/>
            <person name="Getino M."/>
            <person name="Pursley I."/>
            <person name="Horton D.L."/>
            <person name="Alikhan N.F."/>
            <person name="Baker D."/>
            <person name="Gharbi K."/>
            <person name="Hall N."/>
            <person name="Watson M."/>
            <person name="Adriaenssens E.M."/>
            <person name="Foster-Nyarko E."/>
            <person name="Jarju S."/>
            <person name="Secka A."/>
            <person name="Antonio M."/>
            <person name="Oren A."/>
            <person name="Chaudhuri R.R."/>
            <person name="La Ragione R."/>
            <person name="Hildebrand F."/>
            <person name="Pallen M.J."/>
        </authorList>
    </citation>
    <scope>NUCLEOTIDE SEQUENCE</scope>
    <source>
        <strain evidence="2">ChiHjej8B7-3636</strain>
    </source>
</reference>
<organism evidence="2 3">
    <name type="scientific">Candidatus Microbacterium stercoravium</name>
    <dbReference type="NCBI Taxonomy" id="2838697"/>
    <lineage>
        <taxon>Bacteria</taxon>
        <taxon>Bacillati</taxon>
        <taxon>Actinomycetota</taxon>
        <taxon>Actinomycetes</taxon>
        <taxon>Micrococcales</taxon>
        <taxon>Microbacteriaceae</taxon>
        <taxon>Microbacterium</taxon>
    </lineage>
</organism>
<protein>
    <recommendedName>
        <fullName evidence="4">Membrane protein DedA with SNARE-associated domain</fullName>
    </recommendedName>
</protein>
<proteinExistence type="predicted"/>
<name>A0A9D2H865_9MICO</name>
<gene>
    <name evidence="2" type="ORF">H9800_10710</name>
</gene>
<dbReference type="AlphaFoldDB" id="A0A9D2H865"/>
<feature type="transmembrane region" description="Helical" evidence="1">
    <location>
        <begin position="138"/>
        <end position="156"/>
    </location>
</feature>
<feature type="transmembrane region" description="Helical" evidence="1">
    <location>
        <begin position="75"/>
        <end position="97"/>
    </location>
</feature>
<sequence>MDAFLKDYPFAAAWALLFVVGLLRGQGTYWLGRGASGAATRVGSEGEGRWARLKAWLNGDSTRAGRTVVHRAGLVAVPLCYLTVGLQTAILVAAGLVRIPWLRFTIAQLPGVAAWATIYSTIGFAGWSAAIAAFTGTGWGWALLAILIAVCVVLIVRRIGRRALRSAENDEDAHAPQ</sequence>
<comment type="caution">
    <text evidence="2">The sequence shown here is derived from an EMBL/GenBank/DDBJ whole genome shotgun (WGS) entry which is preliminary data.</text>
</comment>
<evidence type="ECO:0000313" key="2">
    <source>
        <dbReference type="EMBL" id="HJA05316.1"/>
    </source>
</evidence>
<keyword evidence="1" id="KW-1133">Transmembrane helix</keyword>
<accession>A0A9D2H865</accession>
<evidence type="ECO:0000313" key="3">
    <source>
        <dbReference type="Proteomes" id="UP000824220"/>
    </source>
</evidence>
<feature type="transmembrane region" description="Helical" evidence="1">
    <location>
        <begin position="109"/>
        <end position="132"/>
    </location>
</feature>
<dbReference type="Proteomes" id="UP000824220">
    <property type="component" value="Unassembled WGS sequence"/>
</dbReference>
<keyword evidence="1" id="KW-0472">Membrane</keyword>
<dbReference type="EMBL" id="DXAM01000143">
    <property type="protein sequence ID" value="HJA05316.1"/>
    <property type="molecule type" value="Genomic_DNA"/>
</dbReference>
<evidence type="ECO:0000256" key="1">
    <source>
        <dbReference type="SAM" id="Phobius"/>
    </source>
</evidence>